<evidence type="ECO:0000256" key="8">
    <source>
        <dbReference type="ARBA" id="ARBA00047552"/>
    </source>
</evidence>
<feature type="non-terminal residue" evidence="10">
    <location>
        <position position="1"/>
    </location>
</feature>
<keyword evidence="2" id="KW-0436">Ligase</keyword>
<evidence type="ECO:0000256" key="1">
    <source>
        <dbReference type="ARBA" id="ARBA00013169"/>
    </source>
</evidence>
<dbReference type="Pfam" id="PF08264">
    <property type="entry name" value="Anticodon_1"/>
    <property type="match status" value="1"/>
</dbReference>
<keyword evidence="3" id="KW-0547">Nucleotide-binding</keyword>
<feature type="non-terminal residue" evidence="10">
    <location>
        <position position="72"/>
    </location>
</feature>
<evidence type="ECO:0000313" key="11">
    <source>
        <dbReference type="Proteomes" id="UP000259273"/>
    </source>
</evidence>
<dbReference type="EMBL" id="DMND01000174">
    <property type="protein sequence ID" value="HAN28613.1"/>
    <property type="molecule type" value="Genomic_DNA"/>
</dbReference>
<dbReference type="GO" id="GO:0005829">
    <property type="term" value="C:cytosol"/>
    <property type="evidence" value="ECO:0007669"/>
    <property type="project" value="TreeGrafter"/>
</dbReference>
<name>A0A3C1KQ55_9GAMM</name>
<dbReference type="AlphaFoldDB" id="A0A3C1KQ55"/>
<reference evidence="10 11" key="1">
    <citation type="journal article" date="2018" name="Nat. Biotechnol.">
        <title>A standardized bacterial taxonomy based on genome phylogeny substantially revises the tree of life.</title>
        <authorList>
            <person name="Parks D.H."/>
            <person name="Chuvochina M."/>
            <person name="Waite D.W."/>
            <person name="Rinke C."/>
            <person name="Skarshewski A."/>
            <person name="Chaumeil P.A."/>
            <person name="Hugenholtz P."/>
        </authorList>
    </citation>
    <scope>NUCLEOTIDE SEQUENCE [LARGE SCALE GENOMIC DNA]</scope>
    <source>
        <strain evidence="10">UBA9158</strain>
    </source>
</reference>
<dbReference type="Gene3D" id="1.10.730.10">
    <property type="entry name" value="Isoleucyl-tRNA Synthetase, Domain 1"/>
    <property type="match status" value="1"/>
</dbReference>
<dbReference type="Proteomes" id="UP000259273">
    <property type="component" value="Unassembled WGS sequence"/>
</dbReference>
<comment type="caution">
    <text evidence="10">The sequence shown here is derived from an EMBL/GenBank/DDBJ whole genome shotgun (WGS) entry which is preliminary data.</text>
</comment>
<sequence>FCNKIWNAARYVLMNCEEHDCGTDSSLPVQLSLADRWILSRLQGTADAVATAINQYRFDLASQALYEFIWNE</sequence>
<proteinExistence type="predicted"/>
<dbReference type="GO" id="GO:0005524">
    <property type="term" value="F:ATP binding"/>
    <property type="evidence" value="ECO:0007669"/>
    <property type="project" value="UniProtKB-KW"/>
</dbReference>
<protein>
    <recommendedName>
        <fullName evidence="1">valine--tRNA ligase</fullName>
        <ecNumber evidence="1">6.1.1.9</ecNumber>
    </recommendedName>
    <alternativeName>
        <fullName evidence="7">Valyl-tRNA synthetase</fullName>
    </alternativeName>
</protein>
<dbReference type="EC" id="6.1.1.9" evidence="1"/>
<evidence type="ECO:0000256" key="7">
    <source>
        <dbReference type="ARBA" id="ARBA00029936"/>
    </source>
</evidence>
<dbReference type="InterPro" id="IPR002303">
    <property type="entry name" value="Valyl-tRNA_ligase"/>
</dbReference>
<dbReference type="SUPFAM" id="SSF47323">
    <property type="entry name" value="Anticodon-binding domain of a subclass of class I aminoacyl-tRNA synthetases"/>
    <property type="match status" value="1"/>
</dbReference>
<evidence type="ECO:0000256" key="4">
    <source>
        <dbReference type="ARBA" id="ARBA00022840"/>
    </source>
</evidence>
<accession>A0A3C1KQ55</accession>
<keyword evidence="5" id="KW-0648">Protein biosynthesis</keyword>
<evidence type="ECO:0000313" key="10">
    <source>
        <dbReference type="EMBL" id="HAN28613.1"/>
    </source>
</evidence>
<evidence type="ECO:0000256" key="2">
    <source>
        <dbReference type="ARBA" id="ARBA00022598"/>
    </source>
</evidence>
<evidence type="ECO:0000259" key="9">
    <source>
        <dbReference type="Pfam" id="PF08264"/>
    </source>
</evidence>
<evidence type="ECO:0000256" key="3">
    <source>
        <dbReference type="ARBA" id="ARBA00022741"/>
    </source>
</evidence>
<evidence type="ECO:0000256" key="5">
    <source>
        <dbReference type="ARBA" id="ARBA00022917"/>
    </source>
</evidence>
<keyword evidence="4" id="KW-0067">ATP-binding</keyword>
<dbReference type="PANTHER" id="PTHR11946">
    <property type="entry name" value="VALYL-TRNA SYNTHETASES"/>
    <property type="match status" value="1"/>
</dbReference>
<organism evidence="10 11">
    <name type="scientific">Haliea salexigens</name>
    <dbReference type="NCBI Taxonomy" id="287487"/>
    <lineage>
        <taxon>Bacteria</taxon>
        <taxon>Pseudomonadati</taxon>
        <taxon>Pseudomonadota</taxon>
        <taxon>Gammaproteobacteria</taxon>
        <taxon>Cellvibrionales</taxon>
        <taxon>Halieaceae</taxon>
        <taxon>Haliea</taxon>
    </lineage>
</organism>
<dbReference type="GO" id="GO:0006438">
    <property type="term" value="P:valyl-tRNA aminoacylation"/>
    <property type="evidence" value="ECO:0007669"/>
    <property type="project" value="InterPro"/>
</dbReference>
<feature type="domain" description="Methionyl/Valyl/Leucyl/Isoleucyl-tRNA synthetase anticodon-binding" evidence="9">
    <location>
        <begin position="35"/>
        <end position="72"/>
    </location>
</feature>
<keyword evidence="6" id="KW-0030">Aminoacyl-tRNA synthetase</keyword>
<dbReference type="InterPro" id="IPR009080">
    <property type="entry name" value="tRNAsynth_Ia_anticodon-bd"/>
</dbReference>
<dbReference type="GO" id="GO:0004832">
    <property type="term" value="F:valine-tRNA ligase activity"/>
    <property type="evidence" value="ECO:0007669"/>
    <property type="project" value="UniProtKB-EC"/>
</dbReference>
<comment type="catalytic activity">
    <reaction evidence="8">
        <text>tRNA(Val) + L-valine + ATP = L-valyl-tRNA(Val) + AMP + diphosphate</text>
        <dbReference type="Rhea" id="RHEA:10704"/>
        <dbReference type="Rhea" id="RHEA-COMP:9672"/>
        <dbReference type="Rhea" id="RHEA-COMP:9708"/>
        <dbReference type="ChEBI" id="CHEBI:30616"/>
        <dbReference type="ChEBI" id="CHEBI:33019"/>
        <dbReference type="ChEBI" id="CHEBI:57762"/>
        <dbReference type="ChEBI" id="CHEBI:78442"/>
        <dbReference type="ChEBI" id="CHEBI:78537"/>
        <dbReference type="ChEBI" id="CHEBI:456215"/>
        <dbReference type="EC" id="6.1.1.9"/>
    </reaction>
</comment>
<dbReference type="InterPro" id="IPR013155">
    <property type="entry name" value="M/V/L/I-tRNA-synth_anticd-bd"/>
</dbReference>
<dbReference type="PANTHER" id="PTHR11946:SF93">
    <property type="entry name" value="VALINE--TRNA LIGASE, CHLOROPLASTIC_MITOCHONDRIAL 2"/>
    <property type="match status" value="1"/>
</dbReference>
<evidence type="ECO:0000256" key="6">
    <source>
        <dbReference type="ARBA" id="ARBA00023146"/>
    </source>
</evidence>
<gene>
    <name evidence="10" type="ORF">DCP75_12985</name>
</gene>